<reference evidence="2 3" key="1">
    <citation type="journal article" date="2020" name="Nat. Commun.">
        <title>The structures of two archaeal type IV pili illuminate evolutionary relationships.</title>
        <authorList>
            <person name="Wang F."/>
            <person name="Baquero D.P."/>
            <person name="Su Z."/>
            <person name="Beltran L.C."/>
            <person name="Prangishvili D."/>
            <person name="Krupovic M."/>
            <person name="Egelman E.H."/>
        </authorList>
    </citation>
    <scope>NUCLEOTIDE SEQUENCE [LARGE SCALE GENOMIC DNA]</scope>
    <source>
        <strain evidence="2 3">2GA</strain>
    </source>
</reference>
<name>A0A7L4PBX7_9CREN</name>
<evidence type="ECO:0000313" key="2">
    <source>
        <dbReference type="EMBL" id="NYR16438.1"/>
    </source>
</evidence>
<proteinExistence type="predicted"/>
<comment type="caution">
    <text evidence="2">The sequence shown here is derived from an EMBL/GenBank/DDBJ whole genome shotgun (WGS) entry which is preliminary data.</text>
</comment>
<evidence type="ECO:0000313" key="3">
    <source>
        <dbReference type="Proteomes" id="UP000554766"/>
    </source>
</evidence>
<feature type="transmembrane region" description="Helical" evidence="1">
    <location>
        <begin position="12"/>
        <end position="34"/>
    </location>
</feature>
<keyword evidence="1" id="KW-1133">Transmembrane helix</keyword>
<dbReference type="GeneID" id="44139609"/>
<gene>
    <name evidence="2" type="ORF">HC235_10960</name>
</gene>
<organism evidence="2 3">
    <name type="scientific">Pyrobaculum arsenaticum</name>
    <dbReference type="NCBI Taxonomy" id="121277"/>
    <lineage>
        <taxon>Archaea</taxon>
        <taxon>Thermoproteota</taxon>
        <taxon>Thermoprotei</taxon>
        <taxon>Thermoproteales</taxon>
        <taxon>Thermoproteaceae</taxon>
        <taxon>Pyrobaculum</taxon>
    </lineage>
</organism>
<dbReference type="Proteomes" id="UP000554766">
    <property type="component" value="Unassembled WGS sequence"/>
</dbReference>
<accession>A0A7L4PBX7</accession>
<dbReference type="EMBL" id="JAAVJF010000006">
    <property type="protein sequence ID" value="NYR16438.1"/>
    <property type="molecule type" value="Genomic_DNA"/>
</dbReference>
<keyword evidence="1" id="KW-0472">Membrane</keyword>
<protein>
    <submittedName>
        <fullName evidence="2">Uncharacterized protein</fullName>
    </submittedName>
</protein>
<dbReference type="RefSeq" id="WP_164905955.1">
    <property type="nucleotide sequence ID" value="NZ_JAAVJF010000006.1"/>
</dbReference>
<keyword evidence="3" id="KW-1185">Reference proteome</keyword>
<sequence>MENEIRKYKTYVTVIKVGILGIIGLALLASATILPTNTPSVGVGIF</sequence>
<evidence type="ECO:0000256" key="1">
    <source>
        <dbReference type="SAM" id="Phobius"/>
    </source>
</evidence>
<keyword evidence="1" id="KW-0812">Transmembrane</keyword>
<dbReference type="AlphaFoldDB" id="A0A7L4PBX7"/>